<organism evidence="1 2">
    <name type="scientific">Euphydryas editha</name>
    <name type="common">Edith's checkerspot</name>
    <dbReference type="NCBI Taxonomy" id="104508"/>
    <lineage>
        <taxon>Eukaryota</taxon>
        <taxon>Metazoa</taxon>
        <taxon>Ecdysozoa</taxon>
        <taxon>Arthropoda</taxon>
        <taxon>Hexapoda</taxon>
        <taxon>Insecta</taxon>
        <taxon>Pterygota</taxon>
        <taxon>Neoptera</taxon>
        <taxon>Endopterygota</taxon>
        <taxon>Lepidoptera</taxon>
        <taxon>Glossata</taxon>
        <taxon>Ditrysia</taxon>
        <taxon>Papilionoidea</taxon>
        <taxon>Nymphalidae</taxon>
        <taxon>Nymphalinae</taxon>
        <taxon>Euphydryas</taxon>
    </lineage>
</organism>
<protein>
    <submittedName>
        <fullName evidence="1">Uncharacterized protein</fullName>
    </submittedName>
</protein>
<reference evidence="1" key="1">
    <citation type="submission" date="2022-03" db="EMBL/GenBank/DDBJ databases">
        <authorList>
            <person name="Tunstrom K."/>
        </authorList>
    </citation>
    <scope>NUCLEOTIDE SEQUENCE</scope>
</reference>
<accession>A0AAU9UQD2</accession>
<keyword evidence="2" id="KW-1185">Reference proteome</keyword>
<dbReference type="Proteomes" id="UP001153954">
    <property type="component" value="Unassembled WGS sequence"/>
</dbReference>
<name>A0AAU9UQD2_EUPED</name>
<gene>
    <name evidence="1" type="ORF">EEDITHA_LOCUS14105</name>
</gene>
<comment type="caution">
    <text evidence="1">The sequence shown here is derived from an EMBL/GenBank/DDBJ whole genome shotgun (WGS) entry which is preliminary data.</text>
</comment>
<proteinExistence type="predicted"/>
<dbReference type="AlphaFoldDB" id="A0AAU9UQD2"/>
<dbReference type="EMBL" id="CAKOGL010000021">
    <property type="protein sequence ID" value="CAH2099065.1"/>
    <property type="molecule type" value="Genomic_DNA"/>
</dbReference>
<evidence type="ECO:0000313" key="1">
    <source>
        <dbReference type="EMBL" id="CAH2099065.1"/>
    </source>
</evidence>
<evidence type="ECO:0000313" key="2">
    <source>
        <dbReference type="Proteomes" id="UP001153954"/>
    </source>
</evidence>
<sequence>MVGYWWLSVRRDVVLVKYVSRVLRGDLQHPEVLTALQLLVPDNYMGLRRRPAMIRLPPSKSNLLNTSPMLRAILLLNKMSDSGIDIFARNLL</sequence>